<keyword evidence="3 5" id="KW-0694">RNA-binding</keyword>
<evidence type="ECO:0000256" key="4">
    <source>
        <dbReference type="ARBA" id="ARBA00023242"/>
    </source>
</evidence>
<dbReference type="GO" id="GO:0016607">
    <property type="term" value="C:nuclear speck"/>
    <property type="evidence" value="ECO:0007669"/>
    <property type="project" value="UniProtKB-SubCell"/>
</dbReference>
<dbReference type="Gene3D" id="3.30.470.20">
    <property type="entry name" value="ATP-grasp fold, B domain"/>
    <property type="match status" value="1"/>
</dbReference>
<dbReference type="InterPro" id="IPR008111">
    <property type="entry name" value="RNA-bd_8"/>
</dbReference>
<proteinExistence type="inferred from homology"/>
<dbReference type="PANTHER" id="PTHR46088">
    <property type="entry name" value="TUBULIN--TYROSINE LIGASE-LIKE PROTEIN 12"/>
    <property type="match status" value="1"/>
</dbReference>
<dbReference type="InterPro" id="IPR000504">
    <property type="entry name" value="RRM_dom"/>
</dbReference>
<keyword evidence="6" id="KW-0507">mRNA processing</keyword>
<name>U4U6Y0_DENPD</name>
<protein>
    <recommendedName>
        <fullName evidence="6">RNA-binding protein 8A</fullName>
    </recommendedName>
</protein>
<dbReference type="AlphaFoldDB" id="U4U6Y0"/>
<dbReference type="Pfam" id="PF00076">
    <property type="entry name" value="RRM_1"/>
    <property type="match status" value="1"/>
</dbReference>
<dbReference type="GO" id="GO:0005737">
    <property type="term" value="C:cytoplasm"/>
    <property type="evidence" value="ECO:0007669"/>
    <property type="project" value="UniProtKB-SubCell"/>
</dbReference>
<dbReference type="GO" id="GO:0008380">
    <property type="term" value="P:RNA splicing"/>
    <property type="evidence" value="ECO:0007669"/>
    <property type="project" value="UniProtKB-KW"/>
</dbReference>
<dbReference type="PROSITE" id="PS51221">
    <property type="entry name" value="TTL"/>
    <property type="match status" value="1"/>
</dbReference>
<dbReference type="PRINTS" id="PR01738">
    <property type="entry name" value="RNABINDINGM8"/>
</dbReference>
<reference evidence="8 9" key="1">
    <citation type="journal article" date="2013" name="Genome Biol.">
        <title>Draft genome of the mountain pine beetle, Dendroctonus ponderosae Hopkins, a major forest pest.</title>
        <authorList>
            <person name="Keeling C.I."/>
            <person name="Yuen M.M."/>
            <person name="Liao N.Y."/>
            <person name="Docking T.R."/>
            <person name="Chan S.K."/>
            <person name="Taylor G.A."/>
            <person name="Palmquist D.L."/>
            <person name="Jackman S.D."/>
            <person name="Nguyen A."/>
            <person name="Li M."/>
            <person name="Henderson H."/>
            <person name="Janes J.K."/>
            <person name="Zhao Y."/>
            <person name="Pandoh P."/>
            <person name="Moore R."/>
            <person name="Sperling F.A."/>
            <person name="Huber D.P."/>
            <person name="Birol I."/>
            <person name="Jones S.J."/>
            <person name="Bohlmann J."/>
        </authorList>
    </citation>
    <scope>NUCLEOTIDE SEQUENCE</scope>
</reference>
<dbReference type="GO" id="GO:0003729">
    <property type="term" value="F:mRNA binding"/>
    <property type="evidence" value="ECO:0007669"/>
    <property type="project" value="InterPro"/>
</dbReference>
<comment type="similarity">
    <text evidence="1 6">Belongs to the RBM8A family.</text>
</comment>
<sequence length="727" mass="84813">MADVLDINDVGDIDVEDEGDQSISRLKDKVVKRKGRGFGPGEPREHEKVRGYESVDHGDGDELGTKLHFSICWILFVTSVHEEASEDDLTEKFSEFGQIKNISINLDRRTGFLKGYALIEYSTYDEAAAAREALNGSSLLGQTVGVDWCFVKEIYWKTLYQKLSAQTFDAGNSFQLVKIEYEENREPHEPVWALQALEDLDANCSDHIYLIDHAWTYEPREARTHLQYDGLRLRMANILGIDDNLPTEELIDEIFDNMWRANCTYNVRTVGNATAQKSIWYVMDEIGSAINHSNSPNCRVVPFIYTSEEIYSLLFLKSDFEEGDLAYRDYAEGIQDPISRKAYLLPWIPVSFQHLDVATTIPDEAYFTAGHIPETLPNIDYFKKASPKKAKYLCYSQYSLVNQYLTDPKFETTDDVDKADILWFTEHYKDYQLLSEASPDKFVNQFPYEYILTVKDLLCITCRRYKNNTGKAPWLPVSYNLVNEVGNFVSYFEKCEENGKENYWIIKPYNLARGMDIHITNNLNYIMRLPVTGPKIAQEYLINPVLFYREDCQGKVKFDVRYVILLKKVKPLEVYVYKNFFLRFANKPFALNAFDDYEKHFTVMNYNVNATLKHMKCDEFLTKWQEQYAKHEWNEIENKIYRMIRDIMECATAVPHPCGIAHSPQSRALYAVDLMLDWLDGEIQPKILEINFMPDCERACKYYENFYNDIFKLLFLDEENHHVFVKL</sequence>
<dbReference type="PANTHER" id="PTHR46088:SF1">
    <property type="entry name" value="TUBULIN--TYROSINE LIGASE-LIKE PROTEIN 12"/>
    <property type="match status" value="1"/>
</dbReference>
<dbReference type="Gene3D" id="3.30.70.330">
    <property type="match status" value="1"/>
</dbReference>
<dbReference type="PROSITE" id="PS50102">
    <property type="entry name" value="RRM"/>
    <property type="match status" value="1"/>
</dbReference>
<comment type="subcellular location">
    <subcellularLocation>
        <location evidence="6">Nucleus</location>
    </subcellularLocation>
    <subcellularLocation>
        <location evidence="6">Nucleus speckle</location>
    </subcellularLocation>
    <subcellularLocation>
        <location evidence="6">Cytoplasm</location>
    </subcellularLocation>
</comment>
<dbReference type="CDD" id="cd12324">
    <property type="entry name" value="RRM_RBM8"/>
    <property type="match status" value="1"/>
</dbReference>
<dbReference type="SUPFAM" id="SSF54928">
    <property type="entry name" value="RNA-binding domain, RBD"/>
    <property type="match status" value="1"/>
</dbReference>
<dbReference type="InterPro" id="IPR057954">
    <property type="entry name" value="SET_TTL12"/>
</dbReference>
<dbReference type="EMBL" id="KB632025">
    <property type="protein sequence ID" value="ERL88098.1"/>
    <property type="molecule type" value="Genomic_DNA"/>
</dbReference>
<evidence type="ECO:0000256" key="6">
    <source>
        <dbReference type="RuleBase" id="RU361239"/>
    </source>
</evidence>
<accession>U4U6Y0</accession>
<evidence type="ECO:0000256" key="5">
    <source>
        <dbReference type="PROSITE-ProRule" id="PRU00176"/>
    </source>
</evidence>
<dbReference type="GO" id="GO:0051028">
    <property type="term" value="P:mRNA transport"/>
    <property type="evidence" value="ECO:0007669"/>
    <property type="project" value="UniProtKB-KW"/>
</dbReference>
<comment type="subunit">
    <text evidence="6">Heterodimer with MAGOH. Part of the mRNA splicing-dependent exon junction complex (EJC) complex; the core complex contains CASC3, EIF4A3, MAGOH and RBM8A.</text>
</comment>
<keyword evidence="4 6" id="KW-0539">Nucleus</keyword>
<dbReference type="InterPro" id="IPR027749">
    <property type="entry name" value="TTLL12"/>
</dbReference>
<organism evidence="8 9">
    <name type="scientific">Dendroctonus ponderosae</name>
    <name type="common">Mountain pine beetle</name>
    <dbReference type="NCBI Taxonomy" id="77166"/>
    <lineage>
        <taxon>Eukaryota</taxon>
        <taxon>Metazoa</taxon>
        <taxon>Ecdysozoa</taxon>
        <taxon>Arthropoda</taxon>
        <taxon>Hexapoda</taxon>
        <taxon>Insecta</taxon>
        <taxon>Pterygota</taxon>
        <taxon>Neoptera</taxon>
        <taxon>Endopterygota</taxon>
        <taxon>Coleoptera</taxon>
        <taxon>Polyphaga</taxon>
        <taxon>Cucujiformia</taxon>
        <taxon>Curculionidae</taxon>
        <taxon>Scolytinae</taxon>
        <taxon>Dendroctonus</taxon>
    </lineage>
</organism>
<feature type="domain" description="RRM" evidence="7">
    <location>
        <begin position="73"/>
        <end position="151"/>
    </location>
</feature>
<keyword evidence="6" id="KW-0508">mRNA splicing</keyword>
<dbReference type="SMART" id="SM00360">
    <property type="entry name" value="RRM"/>
    <property type="match status" value="1"/>
</dbReference>
<dbReference type="Pfam" id="PF25556">
    <property type="entry name" value="SET_TTL"/>
    <property type="match status" value="1"/>
</dbReference>
<gene>
    <name evidence="8" type="ORF">D910_05487</name>
</gene>
<dbReference type="InterPro" id="IPR012677">
    <property type="entry name" value="Nucleotide-bd_a/b_plait_sf"/>
</dbReference>
<evidence type="ECO:0000313" key="8">
    <source>
        <dbReference type="EMBL" id="ERL88098.1"/>
    </source>
</evidence>
<evidence type="ECO:0000313" key="9">
    <source>
        <dbReference type="Proteomes" id="UP000030742"/>
    </source>
</evidence>
<dbReference type="SUPFAM" id="SSF56059">
    <property type="entry name" value="Glutathione synthetase ATP-binding domain-like"/>
    <property type="match status" value="1"/>
</dbReference>
<evidence type="ECO:0000256" key="3">
    <source>
        <dbReference type="ARBA" id="ARBA00022884"/>
    </source>
</evidence>
<dbReference type="InterPro" id="IPR004344">
    <property type="entry name" value="TTL/TTLL_fam"/>
</dbReference>
<dbReference type="InterPro" id="IPR035979">
    <property type="entry name" value="RBD_domain_sf"/>
</dbReference>
<dbReference type="InterPro" id="IPR033744">
    <property type="entry name" value="RRM_RBM8"/>
</dbReference>
<dbReference type="STRING" id="77166.U4U6Y0"/>
<evidence type="ECO:0000256" key="1">
    <source>
        <dbReference type="ARBA" id="ARBA00007987"/>
    </source>
</evidence>
<evidence type="ECO:0000256" key="2">
    <source>
        <dbReference type="ARBA" id="ARBA00022490"/>
    </source>
</evidence>
<dbReference type="OrthoDB" id="60477at2759"/>
<evidence type="ECO:0000259" key="7">
    <source>
        <dbReference type="PROSITE" id="PS50102"/>
    </source>
</evidence>
<keyword evidence="6" id="KW-0813">Transport</keyword>
<dbReference type="Pfam" id="PF03133">
    <property type="entry name" value="TTL"/>
    <property type="match status" value="1"/>
</dbReference>
<dbReference type="Proteomes" id="UP000030742">
    <property type="component" value="Unassembled WGS sequence"/>
</dbReference>
<keyword evidence="2 6" id="KW-0963">Cytoplasm</keyword>
<keyword evidence="6" id="KW-0509">mRNA transport</keyword>
<comment type="function">
    <text evidence="6">Core component of the splicing-dependent multiprotein exon junction complex (EJC) deposited at splice junctions on mRNAs.</text>
</comment>
<dbReference type="GO" id="GO:0006397">
    <property type="term" value="P:mRNA processing"/>
    <property type="evidence" value="ECO:0007669"/>
    <property type="project" value="UniProtKB-KW"/>
</dbReference>